<dbReference type="Proteomes" id="UP001302745">
    <property type="component" value="Unassembled WGS sequence"/>
</dbReference>
<protein>
    <submittedName>
        <fullName evidence="4">NADPH-dependent methylglyoxal reductase GRP2</fullName>
    </submittedName>
</protein>
<reference evidence="4" key="2">
    <citation type="submission" date="2023-05" db="EMBL/GenBank/DDBJ databases">
        <authorList>
            <consortium name="Lawrence Berkeley National Laboratory"/>
            <person name="Steindorff A."/>
            <person name="Hensen N."/>
            <person name="Bonometti L."/>
            <person name="Westerberg I."/>
            <person name="Brannstrom I.O."/>
            <person name="Guillou S."/>
            <person name="Cros-Aarteil S."/>
            <person name="Calhoun S."/>
            <person name="Haridas S."/>
            <person name="Kuo A."/>
            <person name="Mondo S."/>
            <person name="Pangilinan J."/>
            <person name="Riley R."/>
            <person name="Labutti K."/>
            <person name="Andreopoulos B."/>
            <person name="Lipzen A."/>
            <person name="Chen C."/>
            <person name="Yanf M."/>
            <person name="Daum C."/>
            <person name="Ng V."/>
            <person name="Clum A."/>
            <person name="Ohm R."/>
            <person name="Martin F."/>
            <person name="Silar P."/>
            <person name="Natvig D."/>
            <person name="Lalanne C."/>
            <person name="Gautier V."/>
            <person name="Ament-Velasquez S.L."/>
            <person name="Kruys A."/>
            <person name="Hutchinson M.I."/>
            <person name="Powell A.J."/>
            <person name="Barry K."/>
            <person name="Miller A.N."/>
            <person name="Grigoriev I.V."/>
            <person name="Debuchy R."/>
            <person name="Gladieux P."/>
            <person name="Thoren M.H."/>
            <person name="Johannesson H."/>
        </authorList>
    </citation>
    <scope>NUCLEOTIDE SEQUENCE</scope>
    <source>
        <strain evidence="4">CBS 538.74</strain>
    </source>
</reference>
<comment type="caution">
    <text evidence="4">The sequence shown here is derived from an EMBL/GenBank/DDBJ whole genome shotgun (WGS) entry which is preliminary data.</text>
</comment>
<dbReference type="AlphaFoldDB" id="A0AAN6VKI5"/>
<evidence type="ECO:0000256" key="2">
    <source>
        <dbReference type="ARBA" id="ARBA00023445"/>
    </source>
</evidence>
<evidence type="ECO:0000313" key="4">
    <source>
        <dbReference type="EMBL" id="KAK4153253.1"/>
    </source>
</evidence>
<keyword evidence="5" id="KW-1185">Reference proteome</keyword>
<dbReference type="Pfam" id="PF01370">
    <property type="entry name" value="Epimerase"/>
    <property type="match status" value="1"/>
</dbReference>
<dbReference type="InterPro" id="IPR050425">
    <property type="entry name" value="NAD(P)_dehydrat-like"/>
</dbReference>
<comment type="similarity">
    <text evidence="2">Belongs to the NAD(P)-dependent epimerase/dehydratase family. Dihydroflavonol-4-reductase subfamily.</text>
</comment>
<evidence type="ECO:0000256" key="1">
    <source>
        <dbReference type="ARBA" id="ARBA00023002"/>
    </source>
</evidence>
<dbReference type="Gene3D" id="3.40.50.720">
    <property type="entry name" value="NAD(P)-binding Rossmann-like Domain"/>
    <property type="match status" value="1"/>
</dbReference>
<dbReference type="GO" id="GO:0016616">
    <property type="term" value="F:oxidoreductase activity, acting on the CH-OH group of donors, NAD or NADP as acceptor"/>
    <property type="evidence" value="ECO:0007669"/>
    <property type="project" value="TreeGrafter"/>
</dbReference>
<evidence type="ECO:0000313" key="5">
    <source>
        <dbReference type="Proteomes" id="UP001302745"/>
    </source>
</evidence>
<organism evidence="4 5">
    <name type="scientific">Chaetomidium leptoderma</name>
    <dbReference type="NCBI Taxonomy" id="669021"/>
    <lineage>
        <taxon>Eukaryota</taxon>
        <taxon>Fungi</taxon>
        <taxon>Dikarya</taxon>
        <taxon>Ascomycota</taxon>
        <taxon>Pezizomycotina</taxon>
        <taxon>Sordariomycetes</taxon>
        <taxon>Sordariomycetidae</taxon>
        <taxon>Sordariales</taxon>
        <taxon>Chaetomiaceae</taxon>
        <taxon>Chaetomidium</taxon>
    </lineage>
</organism>
<keyword evidence="1" id="KW-0560">Oxidoreductase</keyword>
<sequence>MISSQDLVCITGATGFVGSSTLLHLLRAGYRVRAAVRSEAKIESVLARPQIQALNPGSRLTFAIVPDITVPGAYDDAVEEATHVIHIASPLASGGNAVPLSEHERRFIYPAVRGTLNMLEAADRAGSVRRVVITSSFVALVPLEELEGTRIRDARYPVTANDRIPFSPGPYKSEFAAYAASKVAALQQTEDWLALQRPAFDVVHLHPGFVLGRNEMATTPAQAMQGTNSVVLALLLGGRFGPYAGATVHVEDVARAHVAALAPRVFGGESYILSAPARWDDAIGVAKRAFRDAFKKKILVNSGSVETTPLPMDTTITEMAFRFEFASYETQVESVVEQFLELRSRKKGSKPTADTAMKQEVNMNVRAIA</sequence>
<reference evidence="4" key="1">
    <citation type="journal article" date="2023" name="Mol. Phylogenet. Evol.">
        <title>Genome-scale phylogeny and comparative genomics of the fungal order Sordariales.</title>
        <authorList>
            <person name="Hensen N."/>
            <person name="Bonometti L."/>
            <person name="Westerberg I."/>
            <person name="Brannstrom I.O."/>
            <person name="Guillou S."/>
            <person name="Cros-Aarteil S."/>
            <person name="Calhoun S."/>
            <person name="Haridas S."/>
            <person name="Kuo A."/>
            <person name="Mondo S."/>
            <person name="Pangilinan J."/>
            <person name="Riley R."/>
            <person name="LaButti K."/>
            <person name="Andreopoulos B."/>
            <person name="Lipzen A."/>
            <person name="Chen C."/>
            <person name="Yan M."/>
            <person name="Daum C."/>
            <person name="Ng V."/>
            <person name="Clum A."/>
            <person name="Steindorff A."/>
            <person name="Ohm R.A."/>
            <person name="Martin F."/>
            <person name="Silar P."/>
            <person name="Natvig D.O."/>
            <person name="Lalanne C."/>
            <person name="Gautier V."/>
            <person name="Ament-Velasquez S.L."/>
            <person name="Kruys A."/>
            <person name="Hutchinson M.I."/>
            <person name="Powell A.J."/>
            <person name="Barry K."/>
            <person name="Miller A.N."/>
            <person name="Grigoriev I.V."/>
            <person name="Debuchy R."/>
            <person name="Gladieux P."/>
            <person name="Hiltunen Thoren M."/>
            <person name="Johannesson H."/>
        </authorList>
    </citation>
    <scope>NUCLEOTIDE SEQUENCE</scope>
    <source>
        <strain evidence="4">CBS 538.74</strain>
    </source>
</reference>
<evidence type="ECO:0000259" key="3">
    <source>
        <dbReference type="Pfam" id="PF01370"/>
    </source>
</evidence>
<dbReference type="InterPro" id="IPR036291">
    <property type="entry name" value="NAD(P)-bd_dom_sf"/>
</dbReference>
<gene>
    <name evidence="4" type="ORF">C8A00DRAFT_43815</name>
</gene>
<dbReference type="SUPFAM" id="SSF51735">
    <property type="entry name" value="NAD(P)-binding Rossmann-fold domains"/>
    <property type="match status" value="1"/>
</dbReference>
<dbReference type="PANTHER" id="PTHR10366:SF564">
    <property type="entry name" value="STEROL-4-ALPHA-CARBOXYLATE 3-DEHYDROGENASE, DECARBOXYLATING"/>
    <property type="match status" value="1"/>
</dbReference>
<name>A0AAN6VKI5_9PEZI</name>
<feature type="domain" description="NAD-dependent epimerase/dehydratase" evidence="3">
    <location>
        <begin position="8"/>
        <end position="263"/>
    </location>
</feature>
<proteinExistence type="inferred from homology"/>
<dbReference type="PANTHER" id="PTHR10366">
    <property type="entry name" value="NAD DEPENDENT EPIMERASE/DEHYDRATASE"/>
    <property type="match status" value="1"/>
</dbReference>
<accession>A0AAN6VKI5</accession>
<dbReference type="InterPro" id="IPR001509">
    <property type="entry name" value="Epimerase_deHydtase"/>
</dbReference>
<dbReference type="EMBL" id="MU856946">
    <property type="protein sequence ID" value="KAK4153253.1"/>
    <property type="molecule type" value="Genomic_DNA"/>
</dbReference>